<protein>
    <submittedName>
        <fullName evidence="3">NUDIX hydrolase 3</fullName>
    </submittedName>
</protein>
<keyword evidence="1" id="KW-0479">Metal-binding</keyword>
<name>A0ABQ5HGT9_9ASTR</name>
<dbReference type="InterPro" id="IPR039461">
    <property type="entry name" value="Peptidase_M49"/>
</dbReference>
<dbReference type="Proteomes" id="UP001151760">
    <property type="component" value="Unassembled WGS sequence"/>
</dbReference>
<organism evidence="3 4">
    <name type="scientific">Tanacetum coccineum</name>
    <dbReference type="NCBI Taxonomy" id="301880"/>
    <lineage>
        <taxon>Eukaryota</taxon>
        <taxon>Viridiplantae</taxon>
        <taxon>Streptophyta</taxon>
        <taxon>Embryophyta</taxon>
        <taxon>Tracheophyta</taxon>
        <taxon>Spermatophyta</taxon>
        <taxon>Magnoliopsida</taxon>
        <taxon>eudicotyledons</taxon>
        <taxon>Gunneridae</taxon>
        <taxon>Pentapetalae</taxon>
        <taxon>asterids</taxon>
        <taxon>campanulids</taxon>
        <taxon>Asterales</taxon>
        <taxon>Asteraceae</taxon>
        <taxon>Asteroideae</taxon>
        <taxon>Anthemideae</taxon>
        <taxon>Anthemidinae</taxon>
        <taxon>Tanacetum</taxon>
    </lineage>
</organism>
<dbReference type="Pfam" id="PF03571">
    <property type="entry name" value="Peptidase_M49"/>
    <property type="match status" value="1"/>
</dbReference>
<proteinExistence type="predicted"/>
<dbReference type="PANTHER" id="PTHR23422">
    <property type="entry name" value="DIPEPTIDYL PEPTIDASE III-RELATED"/>
    <property type="match status" value="1"/>
</dbReference>
<comment type="caution">
    <text evidence="3">The sequence shown here is derived from an EMBL/GenBank/DDBJ whole genome shotgun (WGS) entry which is preliminary data.</text>
</comment>
<gene>
    <name evidence="3" type="ORF">Tco_1068857</name>
</gene>
<reference evidence="3" key="2">
    <citation type="submission" date="2022-01" db="EMBL/GenBank/DDBJ databases">
        <authorList>
            <person name="Yamashiro T."/>
            <person name="Shiraishi A."/>
            <person name="Satake H."/>
            <person name="Nakayama K."/>
        </authorList>
    </citation>
    <scope>NUCLEOTIDE SEQUENCE</scope>
</reference>
<dbReference type="PANTHER" id="PTHR23422:SF14">
    <property type="entry name" value="NUDIX HYDROLASE-RELATED"/>
    <property type="match status" value="1"/>
</dbReference>
<accession>A0ABQ5HGT9</accession>
<sequence length="423" mass="48008">LMGLTEEDKEVLALLIQAAKIMDDIFYKQVWYSNSTLREWLNGHGEISELDLLKWKYYSINKSPWSCLDENEAFLTTADSAVRLLPEATKQVAGWKGVEYKAAFPILKPHGPASTLQIWIKMEFELWMKGLPEKEKQDATGFFNVIRKHNDTHSSSTSDLRIVPHSQEYYPYLAKAAELLHKAGNLTSSPILKRLLHSKADAFLSNDYYDSDIAWMELDSKLDVTIGPYETYEDVLFGYKATFEAFIGVRDDKATSQLKLFGDQLQVLEQNLPMDDMYKSTDVISAPIRVIQLVYNSGDVKGPQTVVKDRGSSMVMLKNVSEAKFNLILQPIAESCIIKEQRDLVDFDSFFTHTICHECCHGIGPHTITLPSGQSSTVRLELQELHSALEEAKADIVGLWALNFLIAKVRWCLFFQIYLLTAS</sequence>
<evidence type="ECO:0000256" key="2">
    <source>
        <dbReference type="ARBA" id="ARBA00022801"/>
    </source>
</evidence>
<evidence type="ECO:0000313" key="4">
    <source>
        <dbReference type="Proteomes" id="UP001151760"/>
    </source>
</evidence>
<feature type="non-terminal residue" evidence="3">
    <location>
        <position position="1"/>
    </location>
</feature>
<dbReference type="GO" id="GO:0016787">
    <property type="term" value="F:hydrolase activity"/>
    <property type="evidence" value="ECO:0007669"/>
    <property type="project" value="UniProtKB-KW"/>
</dbReference>
<keyword evidence="2 3" id="KW-0378">Hydrolase</keyword>
<evidence type="ECO:0000313" key="3">
    <source>
        <dbReference type="EMBL" id="GJT87140.1"/>
    </source>
</evidence>
<evidence type="ECO:0000256" key="1">
    <source>
        <dbReference type="ARBA" id="ARBA00022723"/>
    </source>
</evidence>
<dbReference type="Gene3D" id="3.30.540.30">
    <property type="match status" value="1"/>
</dbReference>
<keyword evidence="4" id="KW-1185">Reference proteome</keyword>
<reference evidence="3" key="1">
    <citation type="journal article" date="2022" name="Int. J. Mol. Sci.">
        <title>Draft Genome of Tanacetum Coccineum: Genomic Comparison of Closely Related Tanacetum-Family Plants.</title>
        <authorList>
            <person name="Yamashiro T."/>
            <person name="Shiraishi A."/>
            <person name="Nakayama K."/>
            <person name="Satake H."/>
        </authorList>
    </citation>
    <scope>NUCLEOTIDE SEQUENCE</scope>
</reference>
<dbReference type="EMBL" id="BQNB010019611">
    <property type="protein sequence ID" value="GJT87140.1"/>
    <property type="molecule type" value="Genomic_DNA"/>
</dbReference>